<evidence type="ECO:0000313" key="2">
    <source>
        <dbReference type="EMBL" id="KAL2513026.1"/>
    </source>
</evidence>
<dbReference type="InterPro" id="IPR052160">
    <property type="entry name" value="Gypsy_RT_Integrase-like"/>
</dbReference>
<dbReference type="PANTHER" id="PTHR47266">
    <property type="entry name" value="ENDONUCLEASE-RELATED"/>
    <property type="match status" value="1"/>
</dbReference>
<dbReference type="InterPro" id="IPR041588">
    <property type="entry name" value="Integrase_H2C2"/>
</dbReference>
<feature type="domain" description="Integrase zinc-binding" evidence="1">
    <location>
        <begin position="49"/>
        <end position="79"/>
    </location>
</feature>
<dbReference type="Proteomes" id="UP001604336">
    <property type="component" value="Unassembled WGS sequence"/>
</dbReference>
<gene>
    <name evidence="2" type="ORF">Adt_18626</name>
</gene>
<organism evidence="2 3">
    <name type="scientific">Abeliophyllum distichum</name>
    <dbReference type="NCBI Taxonomy" id="126358"/>
    <lineage>
        <taxon>Eukaryota</taxon>
        <taxon>Viridiplantae</taxon>
        <taxon>Streptophyta</taxon>
        <taxon>Embryophyta</taxon>
        <taxon>Tracheophyta</taxon>
        <taxon>Spermatophyta</taxon>
        <taxon>Magnoliopsida</taxon>
        <taxon>eudicotyledons</taxon>
        <taxon>Gunneridae</taxon>
        <taxon>Pentapetalae</taxon>
        <taxon>asterids</taxon>
        <taxon>lamiids</taxon>
        <taxon>Lamiales</taxon>
        <taxon>Oleaceae</taxon>
        <taxon>Forsythieae</taxon>
        <taxon>Abeliophyllum</taxon>
    </lineage>
</organism>
<reference evidence="3" key="1">
    <citation type="submission" date="2024-07" db="EMBL/GenBank/DDBJ databases">
        <title>Two chromosome-level genome assemblies of Korean endemic species Abeliophyllum distichum and Forsythia ovata (Oleaceae).</title>
        <authorList>
            <person name="Jang H."/>
        </authorList>
    </citation>
    <scope>NUCLEOTIDE SEQUENCE [LARGE SCALE GENOMIC DNA]</scope>
</reference>
<name>A0ABD1TJX2_9LAMI</name>
<comment type="caution">
    <text evidence="2">The sequence shown here is derived from an EMBL/GenBank/DDBJ whole genome shotgun (WGS) entry which is preliminary data.</text>
</comment>
<dbReference type="AlphaFoldDB" id="A0ABD1TJX2"/>
<proteinExistence type="predicted"/>
<sequence>MKQPSILNAIEIADIEFETSWVDLIMNYLVKDTLLEDPIKAKRMKAKDVLFELRQGYYWPTMKEDARDLVKKCDACQRYGNLIHVPAEQQCTIIGVCPFFNGAWTSWDLSSHQGSKEIFASLH</sequence>
<dbReference type="Pfam" id="PF17921">
    <property type="entry name" value="Integrase_H2C2"/>
    <property type="match status" value="1"/>
</dbReference>
<evidence type="ECO:0000313" key="3">
    <source>
        <dbReference type="Proteomes" id="UP001604336"/>
    </source>
</evidence>
<evidence type="ECO:0000259" key="1">
    <source>
        <dbReference type="Pfam" id="PF17921"/>
    </source>
</evidence>
<dbReference type="Gene3D" id="1.10.340.70">
    <property type="match status" value="1"/>
</dbReference>
<dbReference type="EMBL" id="JBFOLK010000005">
    <property type="protein sequence ID" value="KAL2513026.1"/>
    <property type="molecule type" value="Genomic_DNA"/>
</dbReference>
<keyword evidence="3" id="KW-1185">Reference proteome</keyword>
<protein>
    <recommendedName>
        <fullName evidence="1">Integrase zinc-binding domain-containing protein</fullName>
    </recommendedName>
</protein>
<accession>A0ABD1TJX2</accession>